<proteinExistence type="predicted"/>
<keyword evidence="1" id="KW-0472">Membrane</keyword>
<evidence type="ECO:0000313" key="3">
    <source>
        <dbReference type="Proteomes" id="UP000799118"/>
    </source>
</evidence>
<reference evidence="2" key="1">
    <citation type="journal article" date="2019" name="Environ. Microbiol.">
        <title>Fungal ecological strategies reflected in gene transcription - a case study of two litter decomposers.</title>
        <authorList>
            <person name="Barbi F."/>
            <person name="Kohler A."/>
            <person name="Barry K."/>
            <person name="Baskaran P."/>
            <person name="Daum C."/>
            <person name="Fauchery L."/>
            <person name="Ihrmark K."/>
            <person name="Kuo A."/>
            <person name="LaButti K."/>
            <person name="Lipzen A."/>
            <person name="Morin E."/>
            <person name="Grigoriev I.V."/>
            <person name="Henrissat B."/>
            <person name="Lindahl B."/>
            <person name="Martin F."/>
        </authorList>
    </citation>
    <scope>NUCLEOTIDE SEQUENCE</scope>
    <source>
        <strain evidence="2">JB14</strain>
    </source>
</reference>
<name>A0A6A4HVQ4_9AGAR</name>
<accession>A0A6A4HVQ4</accession>
<evidence type="ECO:0000256" key="1">
    <source>
        <dbReference type="SAM" id="Phobius"/>
    </source>
</evidence>
<evidence type="ECO:0000313" key="2">
    <source>
        <dbReference type="EMBL" id="KAE9401961.1"/>
    </source>
</evidence>
<organism evidence="2 3">
    <name type="scientific">Gymnopus androsaceus JB14</name>
    <dbReference type="NCBI Taxonomy" id="1447944"/>
    <lineage>
        <taxon>Eukaryota</taxon>
        <taxon>Fungi</taxon>
        <taxon>Dikarya</taxon>
        <taxon>Basidiomycota</taxon>
        <taxon>Agaricomycotina</taxon>
        <taxon>Agaricomycetes</taxon>
        <taxon>Agaricomycetidae</taxon>
        <taxon>Agaricales</taxon>
        <taxon>Marasmiineae</taxon>
        <taxon>Omphalotaceae</taxon>
        <taxon>Gymnopus</taxon>
    </lineage>
</organism>
<dbReference type="OrthoDB" id="3193253at2759"/>
<feature type="transmembrane region" description="Helical" evidence="1">
    <location>
        <begin position="108"/>
        <end position="132"/>
    </location>
</feature>
<keyword evidence="1" id="KW-1133">Transmembrane helix</keyword>
<feature type="transmembrane region" description="Helical" evidence="1">
    <location>
        <begin position="15"/>
        <end position="34"/>
    </location>
</feature>
<feature type="transmembrane region" description="Helical" evidence="1">
    <location>
        <begin position="152"/>
        <end position="172"/>
    </location>
</feature>
<dbReference type="AlphaFoldDB" id="A0A6A4HVQ4"/>
<sequence length="250" mass="28377">MHGLQICFRYGFMEIFESLITTSVAQVFLTLRVYALCKQKFVWIIAGLIAACQWGILIFVMSQSSSSTDLLSILLPLDSLPIPLPVLPDIDPFHVCISISNLIVVPQWVRAFICLSLAFDGLAFLAIIFTVVRISWSRPLTHIVKVIQRDGIIYFFVLFSSNFVWIMFFSYAQRPALRCIHNQPAMVVSCIMINRITLSLKRASYNRNVIQWSMKTFEDDSVRGTHLILRGPGEQSEPDTIPSQNFPALV</sequence>
<keyword evidence="1" id="KW-0812">Transmembrane</keyword>
<dbReference type="EMBL" id="ML769440">
    <property type="protein sequence ID" value="KAE9401961.1"/>
    <property type="molecule type" value="Genomic_DNA"/>
</dbReference>
<protein>
    <submittedName>
        <fullName evidence="2">Uncharacterized protein</fullName>
    </submittedName>
</protein>
<feature type="transmembrane region" description="Helical" evidence="1">
    <location>
        <begin position="41"/>
        <end position="61"/>
    </location>
</feature>
<keyword evidence="3" id="KW-1185">Reference proteome</keyword>
<gene>
    <name evidence="2" type="ORF">BT96DRAFT_573815</name>
</gene>
<dbReference type="Proteomes" id="UP000799118">
    <property type="component" value="Unassembled WGS sequence"/>
</dbReference>